<sequence>MNERPTPPEHEQEHAPHHDETSTLPAEKSAVALPTSVLALGFVAIALVGVIIAMTIKSSRPAGAPPAAASETEDPAMREAKAKVQMLQTTLNQERSKLGLSPLYGQTTESAEAVASRITEDAATLVNMAKGVKDLIARKDLELDQRTKEWTEAVKLQGVLREQINRLQAELNKALIDSSDANSLRTQLEAANRRIISLGDEIRRLSQGSGALAQITAERDELRARVTELESRLSQATLFANSEGDLLKDAVELFRSLRALENKPDSEIATAYSQYGAQLGANVLDKIDFPTGVSDVAPELHDKIARFPIQAPDNALLLVVGYASETGNVDGNRTLSSERATAVARILNEVKKPGQRVQAVYLGQTDRFGSKFPERNQISEVWQIVPKGDNGSNNSGGSGSNGGIPPLRPLPPMPGQ</sequence>
<feature type="domain" description="OmpA-like" evidence="5">
    <location>
        <begin position="276"/>
        <end position="387"/>
    </location>
</feature>
<dbReference type="Proteomes" id="UP001371305">
    <property type="component" value="Unassembled WGS sequence"/>
</dbReference>
<feature type="coiled-coil region" evidence="2">
    <location>
        <begin position="181"/>
        <end position="232"/>
    </location>
</feature>
<keyword evidence="4" id="KW-0812">Transmembrane</keyword>
<dbReference type="InterPro" id="IPR006665">
    <property type="entry name" value="OmpA-like"/>
</dbReference>
<evidence type="ECO:0000256" key="1">
    <source>
        <dbReference type="PROSITE-ProRule" id="PRU00473"/>
    </source>
</evidence>
<keyword evidence="4" id="KW-1133">Transmembrane helix</keyword>
<dbReference type="InterPro" id="IPR036737">
    <property type="entry name" value="OmpA-like_sf"/>
</dbReference>
<dbReference type="SUPFAM" id="SSF103088">
    <property type="entry name" value="OmpA-like"/>
    <property type="match status" value="1"/>
</dbReference>
<protein>
    <submittedName>
        <fullName evidence="6">OmpA family protein</fullName>
    </submittedName>
</protein>
<feature type="region of interest" description="Disordered" evidence="3">
    <location>
        <begin position="1"/>
        <end position="25"/>
    </location>
</feature>
<evidence type="ECO:0000256" key="3">
    <source>
        <dbReference type="SAM" id="MobiDB-lite"/>
    </source>
</evidence>
<evidence type="ECO:0000313" key="6">
    <source>
        <dbReference type="EMBL" id="MEK7950579.1"/>
    </source>
</evidence>
<accession>A0ABU9AS88</accession>
<evidence type="ECO:0000313" key="7">
    <source>
        <dbReference type="Proteomes" id="UP001371305"/>
    </source>
</evidence>
<evidence type="ECO:0000259" key="5">
    <source>
        <dbReference type="PROSITE" id="PS51123"/>
    </source>
</evidence>
<dbReference type="PROSITE" id="PS51123">
    <property type="entry name" value="OMPA_2"/>
    <property type="match status" value="1"/>
</dbReference>
<feature type="compositionally biased region" description="Pro residues" evidence="3">
    <location>
        <begin position="406"/>
        <end position="416"/>
    </location>
</feature>
<name>A0ABU9AS88_9BACT</name>
<dbReference type="EMBL" id="JBBUKT010000003">
    <property type="protein sequence ID" value="MEK7950579.1"/>
    <property type="molecule type" value="Genomic_DNA"/>
</dbReference>
<keyword evidence="1 4" id="KW-0472">Membrane</keyword>
<evidence type="ECO:0000256" key="4">
    <source>
        <dbReference type="SAM" id="Phobius"/>
    </source>
</evidence>
<feature type="compositionally biased region" description="Basic and acidic residues" evidence="3">
    <location>
        <begin position="1"/>
        <end position="21"/>
    </location>
</feature>
<evidence type="ECO:0000256" key="2">
    <source>
        <dbReference type="SAM" id="Coils"/>
    </source>
</evidence>
<keyword evidence="7" id="KW-1185">Reference proteome</keyword>
<keyword evidence="2" id="KW-0175">Coiled coil</keyword>
<dbReference type="Gene3D" id="3.30.1330.60">
    <property type="entry name" value="OmpA-like domain"/>
    <property type="match status" value="1"/>
</dbReference>
<reference evidence="6 7" key="1">
    <citation type="submission" date="2024-04" db="EMBL/GenBank/DDBJ databases">
        <title>Luteolibacter sp. isolated from soil.</title>
        <authorList>
            <person name="An J."/>
        </authorList>
    </citation>
    <scope>NUCLEOTIDE SEQUENCE [LARGE SCALE GENOMIC DNA]</scope>
    <source>
        <strain evidence="6 7">Y139</strain>
    </source>
</reference>
<comment type="caution">
    <text evidence="6">The sequence shown here is derived from an EMBL/GenBank/DDBJ whole genome shotgun (WGS) entry which is preliminary data.</text>
</comment>
<dbReference type="Pfam" id="PF00691">
    <property type="entry name" value="OmpA"/>
    <property type="match status" value="1"/>
</dbReference>
<gene>
    <name evidence="6" type="ORF">WKV53_08735</name>
</gene>
<dbReference type="RefSeq" id="WP_341404187.1">
    <property type="nucleotide sequence ID" value="NZ_JBBUKT010000003.1"/>
</dbReference>
<proteinExistence type="predicted"/>
<feature type="region of interest" description="Disordered" evidence="3">
    <location>
        <begin position="385"/>
        <end position="416"/>
    </location>
</feature>
<feature type="transmembrane region" description="Helical" evidence="4">
    <location>
        <begin position="31"/>
        <end position="53"/>
    </location>
</feature>
<organism evidence="6 7">
    <name type="scientific">Luteolibacter soli</name>
    <dbReference type="NCBI Taxonomy" id="3135280"/>
    <lineage>
        <taxon>Bacteria</taxon>
        <taxon>Pseudomonadati</taxon>
        <taxon>Verrucomicrobiota</taxon>
        <taxon>Verrucomicrobiia</taxon>
        <taxon>Verrucomicrobiales</taxon>
        <taxon>Verrucomicrobiaceae</taxon>
        <taxon>Luteolibacter</taxon>
    </lineage>
</organism>